<dbReference type="Gene3D" id="3.60.20.10">
    <property type="entry name" value="Glutamine Phosphoribosylpyrophosphate, subunit 1, domain 1"/>
    <property type="match status" value="1"/>
</dbReference>
<dbReference type="GO" id="GO:0005737">
    <property type="term" value="C:cytoplasm"/>
    <property type="evidence" value="ECO:0007669"/>
    <property type="project" value="UniProtKB-SubCell"/>
</dbReference>
<comment type="subunit">
    <text evidence="10">Component of the proteasome complex.</text>
</comment>
<evidence type="ECO:0000256" key="2">
    <source>
        <dbReference type="ARBA" id="ARBA00022490"/>
    </source>
</evidence>
<dbReference type="OMA" id="NLGMAMQ"/>
<dbReference type="AlphaFoldDB" id="A0A0C2MLP3"/>
<gene>
    <name evidence="11" type="ORF">RF11_02695</name>
</gene>
<reference evidence="11 12" key="1">
    <citation type="journal article" date="2014" name="Genome Biol. Evol.">
        <title>The genome of the myxosporean Thelohanellus kitauei shows adaptations to nutrient acquisition within its fish host.</title>
        <authorList>
            <person name="Yang Y."/>
            <person name="Xiong J."/>
            <person name="Zhou Z."/>
            <person name="Huo F."/>
            <person name="Miao W."/>
            <person name="Ran C."/>
            <person name="Liu Y."/>
            <person name="Zhang J."/>
            <person name="Feng J."/>
            <person name="Wang M."/>
            <person name="Wang M."/>
            <person name="Wang L."/>
            <person name="Yao B."/>
        </authorList>
    </citation>
    <scope>NUCLEOTIDE SEQUENCE [LARGE SCALE GENOMIC DNA]</scope>
    <source>
        <strain evidence="11">Wuqing</strain>
    </source>
</reference>
<evidence type="ECO:0000256" key="4">
    <source>
        <dbReference type="ARBA" id="ARBA00022698"/>
    </source>
</evidence>
<comment type="similarity">
    <text evidence="10">Belongs to the peptidase T1B family.</text>
</comment>
<sequence length="268" mass="29894">MAHYAYAEYLKSKSFTNSDENADEESIHQENTFLFPRDVQPVDFLEKCKSDGINIRMNKGTTTCAFIYQGGIIVAVDSRATAGPEIASSTVMKIIEINSYMLGTMAGGAADCSFWERYLAKDCRLYELKNGVRITVSSASKILSNILRYYQGMGLSMGTMICGHDIKGPAIYYVENDGVRFPTNLMSVGSGSTYAYGILDTMFRHDMTFEEAVDLGKRAIYHATYRDTMSGGIATVCHIDQNGWKKICSINVSELHDQYSTMDHYSVF</sequence>
<dbReference type="InterPro" id="IPR023333">
    <property type="entry name" value="Proteasome_suB-type"/>
</dbReference>
<dbReference type="GO" id="GO:0005839">
    <property type="term" value="C:proteasome core complex"/>
    <property type="evidence" value="ECO:0007669"/>
    <property type="project" value="InterPro"/>
</dbReference>
<keyword evidence="3" id="KW-0645">Protease</keyword>
<dbReference type="PROSITE" id="PS00854">
    <property type="entry name" value="PROTEASOME_BETA_1"/>
    <property type="match status" value="1"/>
</dbReference>
<dbReference type="GO" id="GO:0004298">
    <property type="term" value="F:threonine-type endopeptidase activity"/>
    <property type="evidence" value="ECO:0007669"/>
    <property type="project" value="UniProtKB-KW"/>
</dbReference>
<dbReference type="CDD" id="cd03761">
    <property type="entry name" value="proteasome_beta_type_5"/>
    <property type="match status" value="1"/>
</dbReference>
<dbReference type="InterPro" id="IPR029055">
    <property type="entry name" value="Ntn_hydrolases_N"/>
</dbReference>
<keyword evidence="6 10" id="KW-0647">Proteasome</keyword>
<dbReference type="FunFam" id="3.60.20.10:FF:000051">
    <property type="entry name" value="Proteasome subunit beta"/>
    <property type="match status" value="1"/>
</dbReference>
<dbReference type="PROSITE" id="PS51476">
    <property type="entry name" value="PROTEASOME_BETA_2"/>
    <property type="match status" value="1"/>
</dbReference>
<evidence type="ECO:0000256" key="1">
    <source>
        <dbReference type="ARBA" id="ARBA00001198"/>
    </source>
</evidence>
<evidence type="ECO:0000256" key="7">
    <source>
        <dbReference type="ARBA" id="ARBA00023145"/>
    </source>
</evidence>
<evidence type="ECO:0000313" key="12">
    <source>
        <dbReference type="Proteomes" id="UP000031668"/>
    </source>
</evidence>
<comment type="catalytic activity">
    <reaction evidence="1">
        <text>Cleavage of peptide bonds with very broad specificity.</text>
        <dbReference type="EC" id="3.4.25.1"/>
    </reaction>
</comment>
<evidence type="ECO:0000256" key="9">
    <source>
        <dbReference type="PIRSR" id="PIRSR600243-1"/>
    </source>
</evidence>
<dbReference type="GO" id="GO:0051603">
    <property type="term" value="P:proteolysis involved in protein catabolic process"/>
    <property type="evidence" value="ECO:0007669"/>
    <property type="project" value="InterPro"/>
</dbReference>
<dbReference type="PANTHER" id="PTHR32194:SF3">
    <property type="entry name" value="PROTEASOME SUBUNIT BETA"/>
    <property type="match status" value="1"/>
</dbReference>
<keyword evidence="4" id="KW-0888">Threonine protease</keyword>
<dbReference type="InterPro" id="IPR001353">
    <property type="entry name" value="Proteasome_sua/b"/>
</dbReference>
<evidence type="ECO:0000313" key="11">
    <source>
        <dbReference type="EMBL" id="KII65275.1"/>
    </source>
</evidence>
<keyword evidence="7" id="KW-0865">Zymogen</keyword>
<feature type="active site" description="Nucleophile" evidence="9">
    <location>
        <position position="61"/>
    </location>
</feature>
<dbReference type="PRINTS" id="PR00141">
    <property type="entry name" value="PROTEASOME"/>
</dbReference>
<evidence type="ECO:0000256" key="5">
    <source>
        <dbReference type="ARBA" id="ARBA00022801"/>
    </source>
</evidence>
<evidence type="ECO:0000256" key="6">
    <source>
        <dbReference type="ARBA" id="ARBA00022942"/>
    </source>
</evidence>
<evidence type="ECO:0000256" key="3">
    <source>
        <dbReference type="ARBA" id="ARBA00022670"/>
    </source>
</evidence>
<comment type="subcellular location">
    <subcellularLocation>
        <location evidence="10">Cytoplasm</location>
    </subcellularLocation>
    <subcellularLocation>
        <location evidence="10">Nucleus</location>
    </subcellularLocation>
</comment>
<evidence type="ECO:0000256" key="8">
    <source>
        <dbReference type="ARBA" id="ARBA00023242"/>
    </source>
</evidence>
<dbReference type="Pfam" id="PF00227">
    <property type="entry name" value="Proteasome"/>
    <property type="match status" value="1"/>
</dbReference>
<dbReference type="EMBL" id="JWZT01003910">
    <property type="protein sequence ID" value="KII65275.1"/>
    <property type="molecule type" value="Genomic_DNA"/>
</dbReference>
<dbReference type="OrthoDB" id="37597at2759"/>
<dbReference type="Proteomes" id="UP000031668">
    <property type="component" value="Unassembled WGS sequence"/>
</dbReference>
<comment type="caution">
    <text evidence="11">The sequence shown here is derived from an EMBL/GenBank/DDBJ whole genome shotgun (WGS) entry which is preliminary data.</text>
</comment>
<keyword evidence="12" id="KW-1185">Reference proteome</keyword>
<dbReference type="GO" id="GO:0005634">
    <property type="term" value="C:nucleus"/>
    <property type="evidence" value="ECO:0007669"/>
    <property type="project" value="UniProtKB-SubCell"/>
</dbReference>
<name>A0A0C2MLP3_THEKT</name>
<keyword evidence="8 10" id="KW-0539">Nucleus</keyword>
<protein>
    <recommendedName>
        <fullName evidence="10">Proteasome subunit beta</fullName>
    </recommendedName>
</protein>
<comment type="function">
    <text evidence="10">Component of the proteasome, a multicatalytic proteinase complex which is characterized by its ability to cleave peptides with Arg, Phe, Tyr, Leu, and Glu adjacent to the leaving group at neutral or slightly basic pH. The proteasome has an ATP-dependent proteolytic activity.</text>
</comment>
<evidence type="ECO:0000256" key="10">
    <source>
        <dbReference type="RuleBase" id="RU004203"/>
    </source>
</evidence>
<dbReference type="PANTHER" id="PTHR32194">
    <property type="entry name" value="METALLOPROTEASE TLDD"/>
    <property type="match status" value="1"/>
</dbReference>
<keyword evidence="2 10" id="KW-0963">Cytoplasm</keyword>
<dbReference type="SUPFAM" id="SSF56235">
    <property type="entry name" value="N-terminal nucleophile aminohydrolases (Ntn hydrolases)"/>
    <property type="match status" value="1"/>
</dbReference>
<proteinExistence type="inferred from homology"/>
<accession>A0A0C2MLP3</accession>
<dbReference type="InterPro" id="IPR000243">
    <property type="entry name" value="Pept_T1A_subB"/>
</dbReference>
<dbReference type="InterPro" id="IPR016050">
    <property type="entry name" value="Proteasome_bsu_CS"/>
</dbReference>
<keyword evidence="5" id="KW-0378">Hydrolase</keyword>
<organism evidence="11 12">
    <name type="scientific">Thelohanellus kitauei</name>
    <name type="common">Myxosporean</name>
    <dbReference type="NCBI Taxonomy" id="669202"/>
    <lineage>
        <taxon>Eukaryota</taxon>
        <taxon>Metazoa</taxon>
        <taxon>Cnidaria</taxon>
        <taxon>Myxozoa</taxon>
        <taxon>Myxosporea</taxon>
        <taxon>Bivalvulida</taxon>
        <taxon>Platysporina</taxon>
        <taxon>Myxobolidae</taxon>
        <taxon>Thelohanellus</taxon>
    </lineage>
</organism>